<dbReference type="SUPFAM" id="SSF56784">
    <property type="entry name" value="HAD-like"/>
    <property type="match status" value="1"/>
</dbReference>
<name>A0A1H7HT44_STRJI</name>
<dbReference type="NCBIfam" id="TIGR01549">
    <property type="entry name" value="HAD-SF-IA-v1"/>
    <property type="match status" value="1"/>
</dbReference>
<evidence type="ECO:0000313" key="2">
    <source>
        <dbReference type="Proteomes" id="UP000183015"/>
    </source>
</evidence>
<dbReference type="RefSeq" id="WP_236656471.1">
    <property type="nucleotide sequence ID" value="NZ_BBPN01000033.1"/>
</dbReference>
<evidence type="ECO:0000313" key="1">
    <source>
        <dbReference type="EMBL" id="SEK53419.1"/>
    </source>
</evidence>
<dbReference type="InterPro" id="IPR006439">
    <property type="entry name" value="HAD-SF_hydro_IA"/>
</dbReference>
<dbReference type="InterPro" id="IPR051806">
    <property type="entry name" value="HAD-like_SPP"/>
</dbReference>
<accession>A0A1H7HT44</accession>
<dbReference type="Proteomes" id="UP000183015">
    <property type="component" value="Unassembled WGS sequence"/>
</dbReference>
<dbReference type="NCBIfam" id="TIGR01509">
    <property type="entry name" value="HAD-SF-IA-v3"/>
    <property type="match status" value="1"/>
</dbReference>
<protein>
    <submittedName>
        <fullName evidence="1">Sugar-phosphatase</fullName>
    </submittedName>
</protein>
<organism evidence="1 2">
    <name type="scientific">Streptacidiphilus jiangxiensis</name>
    <dbReference type="NCBI Taxonomy" id="235985"/>
    <lineage>
        <taxon>Bacteria</taxon>
        <taxon>Bacillati</taxon>
        <taxon>Actinomycetota</taxon>
        <taxon>Actinomycetes</taxon>
        <taxon>Kitasatosporales</taxon>
        <taxon>Streptomycetaceae</taxon>
        <taxon>Streptacidiphilus</taxon>
    </lineage>
</organism>
<dbReference type="STRING" id="235985.SAMN05414137_102344"/>
<dbReference type="Pfam" id="PF00702">
    <property type="entry name" value="Hydrolase"/>
    <property type="match status" value="1"/>
</dbReference>
<dbReference type="Gene3D" id="3.40.50.1000">
    <property type="entry name" value="HAD superfamily/HAD-like"/>
    <property type="match status" value="1"/>
</dbReference>
<dbReference type="eggNOG" id="COG0637">
    <property type="taxonomic scope" value="Bacteria"/>
</dbReference>
<dbReference type="InterPro" id="IPR036412">
    <property type="entry name" value="HAD-like_sf"/>
</dbReference>
<dbReference type="GO" id="GO:0050308">
    <property type="term" value="F:sugar-phosphatase activity"/>
    <property type="evidence" value="ECO:0007669"/>
    <property type="project" value="TreeGrafter"/>
</dbReference>
<dbReference type="AlphaFoldDB" id="A0A1H7HT44"/>
<dbReference type="Gene3D" id="1.10.150.240">
    <property type="entry name" value="Putative phosphatase, domain 2"/>
    <property type="match status" value="1"/>
</dbReference>
<gene>
    <name evidence="1" type="ORF">SAMN05414137_102344</name>
</gene>
<dbReference type="InterPro" id="IPR023214">
    <property type="entry name" value="HAD_sf"/>
</dbReference>
<keyword evidence="2" id="KW-1185">Reference proteome</keyword>
<sequence>MAAHSSAPAVLTVDAVLFDNDGTLIDSVDSVRRSWALWAQEAGLPSEQLDKVGYLGRRVHEVIGELLPEQEVAEAAARVQQLELADAVNSRLLPGAEELLSALPRDRWAVVTATSRVLALRRFSTLGLTVPMLVGAEDVRRGHPDPEAFLTAAERLGVAPSRCLVVEDTPAGLAAGRAAGMRTLALATSHDPDELDADVMIADLSQVRPLVERDGTLALLVG</sequence>
<dbReference type="PANTHER" id="PTHR43481">
    <property type="entry name" value="FRUCTOSE-1-PHOSPHATE PHOSPHATASE"/>
    <property type="match status" value="1"/>
</dbReference>
<dbReference type="InterPro" id="IPR023198">
    <property type="entry name" value="PGP-like_dom2"/>
</dbReference>
<proteinExistence type="predicted"/>
<dbReference type="PANTHER" id="PTHR43481:SF4">
    <property type="entry name" value="GLYCEROL-1-PHOSPHATE PHOSPHOHYDROLASE 1-RELATED"/>
    <property type="match status" value="1"/>
</dbReference>
<reference evidence="2" key="1">
    <citation type="submission" date="2016-10" db="EMBL/GenBank/DDBJ databases">
        <authorList>
            <person name="Varghese N."/>
        </authorList>
    </citation>
    <scope>NUCLEOTIDE SEQUENCE [LARGE SCALE GENOMIC DNA]</scope>
    <source>
        <strain evidence="2">DSM 45096 / BCRC 16803 / CGMCC 4.1857 / CIP 109030 / JCM 12277 / KCTC 19219 / NBRC 100920 / 33214</strain>
    </source>
</reference>
<dbReference type="EMBL" id="FOAZ01000002">
    <property type="protein sequence ID" value="SEK53419.1"/>
    <property type="molecule type" value="Genomic_DNA"/>
</dbReference>